<feature type="coiled-coil region" evidence="1">
    <location>
        <begin position="429"/>
        <end position="474"/>
    </location>
</feature>
<dbReference type="VEuPathDB" id="TriTrypDB:TM35_000054200"/>
<evidence type="ECO:0000256" key="1">
    <source>
        <dbReference type="SAM" id="Coils"/>
    </source>
</evidence>
<protein>
    <submittedName>
        <fullName evidence="3">Uncharacterized protein</fullName>
    </submittedName>
</protein>
<dbReference type="AlphaFoldDB" id="A0A1X0P4F6"/>
<reference evidence="3 4" key="1">
    <citation type="submission" date="2017-03" db="EMBL/GenBank/DDBJ databases">
        <title>An alternative strategy for trypanosome survival in the mammalian bloodstream revealed through genome and transcriptome analysis of the ubiquitous bovine parasite Trypanosoma (Megatrypanum) theileri.</title>
        <authorList>
            <person name="Kelly S."/>
            <person name="Ivens A."/>
            <person name="Mott A."/>
            <person name="O'Neill E."/>
            <person name="Emms D."/>
            <person name="Macleod O."/>
            <person name="Voorheis P."/>
            <person name="Matthews J."/>
            <person name="Matthews K."/>
            <person name="Carrington M."/>
        </authorList>
    </citation>
    <scope>NUCLEOTIDE SEQUENCE [LARGE SCALE GENOMIC DNA]</scope>
    <source>
        <strain evidence="3">Edinburgh</strain>
    </source>
</reference>
<dbReference type="EMBL" id="NBCO01000005">
    <property type="protein sequence ID" value="ORC91824.1"/>
    <property type="molecule type" value="Genomic_DNA"/>
</dbReference>
<dbReference type="GeneID" id="39982855"/>
<dbReference type="OrthoDB" id="253043at2759"/>
<gene>
    <name evidence="3" type="ORF">TM35_000054200</name>
</gene>
<evidence type="ECO:0000313" key="4">
    <source>
        <dbReference type="Proteomes" id="UP000192257"/>
    </source>
</evidence>
<dbReference type="RefSeq" id="XP_028885890.1">
    <property type="nucleotide sequence ID" value="XM_029023075.1"/>
</dbReference>
<feature type="region of interest" description="Disordered" evidence="2">
    <location>
        <begin position="44"/>
        <end position="63"/>
    </location>
</feature>
<evidence type="ECO:0000256" key="2">
    <source>
        <dbReference type="SAM" id="MobiDB-lite"/>
    </source>
</evidence>
<sequence>MCGEETVSWKDNRPFRVQKGEGEKLKKVVEGKLLGSKVYMLQSSSTSTMPPYQQRSGDGDDNDNRRLRLDAVLLEAAQASGVVVDVDPEKIHNDVVLLQWLSPLLSPALVNSCNEGFNAEGLILDAVENVLAAYNELLVSTSVPQGGSVESHSACFQLSHISIVNLRSLSLLLSHRPLFSSPVIAALFQCVILVVKYATPEALRSEGCRVLVALLDLLACLPRGAPTDGMPSILRVSRITARNVMRRVGPYLFQQPLLAVNGKDKGGEGVAAAFPAREAAESGLIPWMERHLLPLHVVRGTSAQAELKEDRRLALSLLEFVLYEDPENREGTANSNRITLQYLADAVNSLLDEDENEGGVTGHEREQAVEFLKRANNVLYRRETSYNYQHQLQQFVFSQQSLPEAKVREFLLVKDAVYKSEFAQLQRHMEEERGTQEVLRRQLAELVSEREGIYRDLQKDLNQALSQRDDNNNMKLSNGAAFPSDDPVKAVLERVASLEKLTVALYEQQD</sequence>
<name>A0A1X0P4F6_9TRYP</name>
<feature type="compositionally biased region" description="Polar residues" evidence="2">
    <location>
        <begin position="44"/>
        <end position="56"/>
    </location>
</feature>
<evidence type="ECO:0000313" key="3">
    <source>
        <dbReference type="EMBL" id="ORC91824.1"/>
    </source>
</evidence>
<organism evidence="3 4">
    <name type="scientific">Trypanosoma theileri</name>
    <dbReference type="NCBI Taxonomy" id="67003"/>
    <lineage>
        <taxon>Eukaryota</taxon>
        <taxon>Discoba</taxon>
        <taxon>Euglenozoa</taxon>
        <taxon>Kinetoplastea</taxon>
        <taxon>Metakinetoplastina</taxon>
        <taxon>Trypanosomatida</taxon>
        <taxon>Trypanosomatidae</taxon>
        <taxon>Trypanosoma</taxon>
    </lineage>
</organism>
<comment type="caution">
    <text evidence="3">The sequence shown here is derived from an EMBL/GenBank/DDBJ whole genome shotgun (WGS) entry which is preliminary data.</text>
</comment>
<proteinExistence type="predicted"/>
<dbReference type="Proteomes" id="UP000192257">
    <property type="component" value="Unassembled WGS sequence"/>
</dbReference>
<keyword evidence="4" id="KW-1185">Reference proteome</keyword>
<accession>A0A1X0P4F6</accession>
<keyword evidence="1" id="KW-0175">Coiled coil</keyword>